<dbReference type="InterPro" id="IPR004130">
    <property type="entry name" value="Gpn"/>
</dbReference>
<dbReference type="InterPro" id="IPR030231">
    <property type="entry name" value="Gpn2"/>
</dbReference>
<evidence type="ECO:0000256" key="2">
    <source>
        <dbReference type="ARBA" id="ARBA00005290"/>
    </source>
</evidence>
<dbReference type="PANTHER" id="PTHR21231:SF3">
    <property type="entry name" value="GPN-LOOP GTPASE 2"/>
    <property type="match status" value="1"/>
</dbReference>
<comment type="caution">
    <text evidence="9">The sequence shown here is derived from an EMBL/GenBank/DDBJ whole genome shotgun (WGS) entry which is preliminary data.</text>
</comment>
<gene>
    <name evidence="9" type="primary">Gpn2</name>
    <name evidence="9" type="ORF">ARAGUA_R09985</name>
</gene>
<comment type="function">
    <text evidence="1 8">Small GTPase required for proper localization of RNA polymerase II and III (RNAPII and RNAPIII). May act at an RNAP assembly step prior to nuclear import.</text>
</comment>
<accession>A0A7L1SWJ3</accession>
<evidence type="ECO:0000256" key="5">
    <source>
        <dbReference type="ARBA" id="ARBA00022801"/>
    </source>
</evidence>
<dbReference type="SUPFAM" id="SSF52540">
    <property type="entry name" value="P-loop containing nucleoside triphosphate hydrolases"/>
    <property type="match status" value="1"/>
</dbReference>
<keyword evidence="10" id="KW-1185">Reference proteome</keyword>
<sequence length="312" mass="35197">MSEGSKGSSLAFGQVVIGPPGSGKTTYCHGMQEFMGRIGRKVTVVNLDPANEAMPYQCAVDIAELITLPDVMEDLKLGPNGGLIYCMEYLEANFDWLQEKLAAFRGHYYLFDCPGQVELYTHHHALKNVFTQLAKWNFRLAAVHLVDSHYCTDPGKFISVLCTSLSTMLHVELPHVNVLSKMDLIEQYGKLAFNLDYYTEVLDLSYLVDHLASDPFFRNYRRLNEKLVEVIEDYSLVSFVPLNVQDKESMRQVMQAVDKANGYSFGDQEQRSLEALMSAAVGADFHFTSTLAVQEKYVQSQDKAVEEEVMDL</sequence>
<keyword evidence="5 8" id="KW-0378">Hydrolase</keyword>
<dbReference type="GO" id="GO:0005525">
    <property type="term" value="F:GTP binding"/>
    <property type="evidence" value="ECO:0007669"/>
    <property type="project" value="UniProtKB-KW"/>
</dbReference>
<dbReference type="PANTHER" id="PTHR21231">
    <property type="entry name" value="XPA-BINDING PROTEIN 1-RELATED"/>
    <property type="match status" value="1"/>
</dbReference>
<dbReference type="FunFam" id="3.40.50.300:FF:000338">
    <property type="entry name" value="GPN-loop GTPase 2"/>
    <property type="match status" value="1"/>
</dbReference>
<evidence type="ECO:0000256" key="1">
    <source>
        <dbReference type="ARBA" id="ARBA00003181"/>
    </source>
</evidence>
<evidence type="ECO:0000313" key="9">
    <source>
        <dbReference type="EMBL" id="NXO50658.1"/>
    </source>
</evidence>
<evidence type="ECO:0000256" key="3">
    <source>
        <dbReference type="ARBA" id="ARBA00014588"/>
    </source>
</evidence>
<dbReference type="AlphaFoldDB" id="A0A7L1SWJ3"/>
<comment type="subunit">
    <text evidence="7">Heterodimers with GPN1 or GPN3. Binds to RNA polymerase II (RNAPII).</text>
</comment>
<feature type="non-terminal residue" evidence="9">
    <location>
        <position position="1"/>
    </location>
</feature>
<evidence type="ECO:0000256" key="8">
    <source>
        <dbReference type="RuleBase" id="RU365059"/>
    </source>
</evidence>
<keyword evidence="6 8" id="KW-0342">GTP-binding</keyword>
<comment type="similarity">
    <text evidence="2 8">Belongs to the GPN-loop GTPase family.</text>
</comment>
<evidence type="ECO:0000256" key="6">
    <source>
        <dbReference type="ARBA" id="ARBA00023134"/>
    </source>
</evidence>
<feature type="non-terminal residue" evidence="9">
    <location>
        <position position="312"/>
    </location>
</feature>
<dbReference type="Proteomes" id="UP000567570">
    <property type="component" value="Unassembled WGS sequence"/>
</dbReference>
<dbReference type="GO" id="GO:0005737">
    <property type="term" value="C:cytoplasm"/>
    <property type="evidence" value="ECO:0007669"/>
    <property type="project" value="TreeGrafter"/>
</dbReference>
<keyword evidence="4 8" id="KW-0547">Nucleotide-binding</keyword>
<reference evidence="9 10" key="1">
    <citation type="submission" date="2019-09" db="EMBL/GenBank/DDBJ databases">
        <title>Bird 10,000 Genomes (B10K) Project - Family phase.</title>
        <authorList>
            <person name="Zhang G."/>
        </authorList>
    </citation>
    <scope>NUCLEOTIDE SEQUENCE [LARGE SCALE GENOMIC DNA]</scope>
    <source>
        <strain evidence="9">B10K-DU-002-11</strain>
        <tissue evidence="9">Muscle</tissue>
    </source>
</reference>
<name>A0A7L1SWJ3_ARAGA</name>
<evidence type="ECO:0000313" key="10">
    <source>
        <dbReference type="Proteomes" id="UP000567570"/>
    </source>
</evidence>
<evidence type="ECO:0000256" key="4">
    <source>
        <dbReference type="ARBA" id="ARBA00022741"/>
    </source>
</evidence>
<evidence type="ECO:0000256" key="7">
    <source>
        <dbReference type="ARBA" id="ARBA00046611"/>
    </source>
</evidence>
<dbReference type="GO" id="GO:0003924">
    <property type="term" value="F:GTPase activity"/>
    <property type="evidence" value="ECO:0007669"/>
    <property type="project" value="TreeGrafter"/>
</dbReference>
<dbReference type="EMBL" id="VXBL01002589">
    <property type="protein sequence ID" value="NXO50658.1"/>
    <property type="molecule type" value="Genomic_DNA"/>
</dbReference>
<proteinExistence type="inferred from homology"/>
<protein>
    <recommendedName>
        <fullName evidence="3 8">GPN-loop GTPase 2</fullName>
    </recommendedName>
</protein>
<organism evidence="9 10">
    <name type="scientific">Aramus guarauna</name>
    <name type="common">Limpkin</name>
    <name type="synonym">Scolopax guarauna</name>
    <dbReference type="NCBI Taxonomy" id="54356"/>
    <lineage>
        <taxon>Eukaryota</taxon>
        <taxon>Metazoa</taxon>
        <taxon>Chordata</taxon>
        <taxon>Craniata</taxon>
        <taxon>Vertebrata</taxon>
        <taxon>Euteleostomi</taxon>
        <taxon>Archelosauria</taxon>
        <taxon>Archosauria</taxon>
        <taxon>Dinosauria</taxon>
        <taxon>Saurischia</taxon>
        <taxon>Theropoda</taxon>
        <taxon>Coelurosauria</taxon>
        <taxon>Aves</taxon>
        <taxon>Neognathae</taxon>
        <taxon>Neoaves</taxon>
        <taxon>Gruiformes</taxon>
        <taxon>Aramidae</taxon>
        <taxon>Aramus</taxon>
    </lineage>
</organism>
<dbReference type="InterPro" id="IPR027417">
    <property type="entry name" value="P-loop_NTPase"/>
</dbReference>
<dbReference type="Pfam" id="PF03029">
    <property type="entry name" value="ATP_bind_1"/>
    <property type="match status" value="1"/>
</dbReference>
<dbReference type="CDD" id="cd17871">
    <property type="entry name" value="GPN2"/>
    <property type="match status" value="1"/>
</dbReference>
<dbReference type="Gene3D" id="3.40.50.300">
    <property type="entry name" value="P-loop containing nucleotide triphosphate hydrolases"/>
    <property type="match status" value="1"/>
</dbReference>